<dbReference type="PANTHER" id="PTHR36964:SF1">
    <property type="entry name" value="PROTEIN-METHIONINE-SULFOXIDE REDUCTASE HEME-BINDING SUBUNIT MSRQ"/>
    <property type="match status" value="1"/>
</dbReference>
<feature type="domain" description="Ferric oxidoreductase" evidence="8">
    <location>
        <begin position="67"/>
        <end position="180"/>
    </location>
</feature>
<keyword evidence="7" id="KW-0285">Flavoprotein</keyword>
<feature type="transmembrane region" description="Helical" evidence="7">
    <location>
        <begin position="169"/>
        <end position="186"/>
    </location>
</feature>
<comment type="subunit">
    <text evidence="7">Heterodimer of a catalytic subunit (MsrP) and a heme-binding subunit (MsrQ).</text>
</comment>
<comment type="cofactor">
    <cofactor evidence="7">
        <name>heme b</name>
        <dbReference type="ChEBI" id="CHEBI:60344"/>
    </cofactor>
    <text evidence="7">Binds 1 heme b (iron(II)-protoporphyrin IX) group per subunit.</text>
</comment>
<dbReference type="Proteomes" id="UP000199283">
    <property type="component" value="Unassembled WGS sequence"/>
</dbReference>
<dbReference type="GO" id="GO:0046872">
    <property type="term" value="F:metal ion binding"/>
    <property type="evidence" value="ECO:0007669"/>
    <property type="project" value="UniProtKB-KW"/>
</dbReference>
<feature type="transmembrane region" description="Helical" evidence="7">
    <location>
        <begin position="98"/>
        <end position="117"/>
    </location>
</feature>
<evidence type="ECO:0000256" key="4">
    <source>
        <dbReference type="ARBA" id="ARBA00022989"/>
    </source>
</evidence>
<feature type="transmembrane region" description="Helical" evidence="7">
    <location>
        <begin position="30"/>
        <end position="48"/>
    </location>
</feature>
<dbReference type="GO" id="GO:0009055">
    <property type="term" value="F:electron transfer activity"/>
    <property type="evidence" value="ECO:0007669"/>
    <property type="project" value="UniProtKB-UniRule"/>
</dbReference>
<keyword evidence="7" id="KW-1003">Cell membrane</keyword>
<evidence type="ECO:0000313" key="9">
    <source>
        <dbReference type="EMBL" id="SEK28509.1"/>
    </source>
</evidence>
<keyword evidence="10" id="KW-1185">Reference proteome</keyword>
<evidence type="ECO:0000313" key="10">
    <source>
        <dbReference type="Proteomes" id="UP000199283"/>
    </source>
</evidence>
<keyword evidence="7" id="KW-0349">Heme</keyword>
<dbReference type="HAMAP" id="MF_01207">
    <property type="entry name" value="MsrQ"/>
    <property type="match status" value="1"/>
</dbReference>
<name>A0A1H7FRB6_9RHOB</name>
<feature type="transmembrane region" description="Helical" evidence="7">
    <location>
        <begin position="137"/>
        <end position="157"/>
    </location>
</feature>
<comment type="cofactor">
    <cofactor evidence="7">
        <name>FMN</name>
        <dbReference type="ChEBI" id="CHEBI:58210"/>
    </cofactor>
    <text evidence="7">Binds 1 FMN per subunit.</text>
</comment>
<feature type="transmembrane region" description="Helical" evidence="7">
    <location>
        <begin position="68"/>
        <end position="86"/>
    </location>
</feature>
<dbReference type="GO" id="GO:0016679">
    <property type="term" value="F:oxidoreductase activity, acting on diphenols and related substances as donors"/>
    <property type="evidence" value="ECO:0007669"/>
    <property type="project" value="TreeGrafter"/>
</dbReference>
<evidence type="ECO:0000256" key="3">
    <source>
        <dbReference type="ARBA" id="ARBA00022692"/>
    </source>
</evidence>
<evidence type="ECO:0000256" key="5">
    <source>
        <dbReference type="ARBA" id="ARBA00023004"/>
    </source>
</evidence>
<keyword evidence="2 7" id="KW-0813">Transport</keyword>
<comment type="function">
    <text evidence="7">Part of the MsrPQ system that repairs oxidized periplasmic proteins containing methionine sulfoxide residues (Met-O), using respiratory chain electrons. Thus protects these proteins from oxidative-stress damage caused by reactive species of oxygen and chlorine generated by the host defense mechanisms. MsrPQ is essential for the maintenance of envelope integrity under bleach stress, rescuing a wide series of structurally unrelated periplasmic proteins from methionine oxidation. MsrQ provides electrons for reduction to the reductase catalytic subunit MsrP, using the quinone pool of the respiratory chain.</text>
</comment>
<dbReference type="AlphaFoldDB" id="A0A1H7FRB6"/>
<dbReference type="GO" id="GO:0005886">
    <property type="term" value="C:plasma membrane"/>
    <property type="evidence" value="ECO:0007669"/>
    <property type="project" value="UniProtKB-SubCell"/>
</dbReference>
<comment type="similarity">
    <text evidence="7">Belongs to the MsrQ family.</text>
</comment>
<sequence length="216" mass="24744">MMEWIFAKISDPMTAIATFGARVSNVARKVPTWPVYLAGMVPGAWLIWQTVFGGRYIDPVRALETQLGLYSLQFLLASLTITPLLRFARINMLKFRKVLGLLAFGYLTLHFLTWLFLDLQFRWGQIGADLVKRPYITVGFVALLILVPLAATSWQGAIRRMGAQTWARLHRLVYIAVLLGAVHFIMQEKVWTLQSIIYLIIAILLVGIRLAWIRRW</sequence>
<evidence type="ECO:0000256" key="6">
    <source>
        <dbReference type="ARBA" id="ARBA00023136"/>
    </source>
</evidence>
<comment type="subcellular location">
    <subcellularLocation>
        <location evidence="7">Cell membrane</location>
        <topology evidence="7">Multi-pass membrane protein</topology>
    </subcellularLocation>
    <subcellularLocation>
        <location evidence="1">Membrane</location>
        <topology evidence="1">Multi-pass membrane protein</topology>
    </subcellularLocation>
</comment>
<keyword evidence="6 7" id="KW-0472">Membrane</keyword>
<dbReference type="Pfam" id="PF01794">
    <property type="entry name" value="Ferric_reduct"/>
    <property type="match status" value="1"/>
</dbReference>
<dbReference type="STRING" id="188906.SAMN04488526_0196"/>
<keyword evidence="3 7" id="KW-0812">Transmembrane</keyword>
<keyword evidence="7" id="KW-0288">FMN</keyword>
<dbReference type="InterPro" id="IPR013130">
    <property type="entry name" value="Fe3_Rdtase_TM_dom"/>
</dbReference>
<accession>A0A1H7FRB6</accession>
<keyword evidence="7" id="KW-0479">Metal-binding</keyword>
<dbReference type="InterPro" id="IPR022837">
    <property type="entry name" value="MsrQ-like"/>
</dbReference>
<evidence type="ECO:0000256" key="2">
    <source>
        <dbReference type="ARBA" id="ARBA00022448"/>
    </source>
</evidence>
<keyword evidence="7" id="KW-0249">Electron transport</keyword>
<proteinExistence type="inferred from homology"/>
<feature type="transmembrane region" description="Helical" evidence="7">
    <location>
        <begin position="192"/>
        <end position="212"/>
    </location>
</feature>
<dbReference type="GO" id="GO:0020037">
    <property type="term" value="F:heme binding"/>
    <property type="evidence" value="ECO:0007669"/>
    <property type="project" value="UniProtKB-UniRule"/>
</dbReference>
<evidence type="ECO:0000256" key="1">
    <source>
        <dbReference type="ARBA" id="ARBA00004141"/>
    </source>
</evidence>
<protein>
    <recommendedName>
        <fullName evidence="7">Protein-methionine-sulfoxide reductase heme-binding subunit MsrQ</fullName>
    </recommendedName>
    <alternativeName>
        <fullName evidence="7">Flavocytochrome MsrQ</fullName>
    </alternativeName>
</protein>
<evidence type="ECO:0000259" key="8">
    <source>
        <dbReference type="Pfam" id="PF01794"/>
    </source>
</evidence>
<keyword evidence="5 7" id="KW-0408">Iron</keyword>
<organism evidence="9 10">
    <name type="scientific">Jannaschia helgolandensis</name>
    <dbReference type="NCBI Taxonomy" id="188906"/>
    <lineage>
        <taxon>Bacteria</taxon>
        <taxon>Pseudomonadati</taxon>
        <taxon>Pseudomonadota</taxon>
        <taxon>Alphaproteobacteria</taxon>
        <taxon>Rhodobacterales</taxon>
        <taxon>Roseobacteraceae</taxon>
        <taxon>Jannaschia</taxon>
    </lineage>
</organism>
<gene>
    <name evidence="7" type="primary">msrQ</name>
    <name evidence="9" type="ORF">SAMN04488526_0196</name>
</gene>
<dbReference type="PANTHER" id="PTHR36964">
    <property type="entry name" value="PROTEIN-METHIONINE-SULFOXIDE REDUCTASE HEME-BINDING SUBUNIT MSRQ"/>
    <property type="match status" value="1"/>
</dbReference>
<reference evidence="9 10" key="1">
    <citation type="submission" date="2016-10" db="EMBL/GenBank/DDBJ databases">
        <authorList>
            <person name="de Groot N.N."/>
        </authorList>
    </citation>
    <scope>NUCLEOTIDE SEQUENCE [LARGE SCALE GENOMIC DNA]</scope>
    <source>
        <strain evidence="9 10">DSM 14858</strain>
    </source>
</reference>
<evidence type="ECO:0000256" key="7">
    <source>
        <dbReference type="HAMAP-Rule" id="MF_01207"/>
    </source>
</evidence>
<dbReference type="GO" id="GO:0010181">
    <property type="term" value="F:FMN binding"/>
    <property type="evidence" value="ECO:0007669"/>
    <property type="project" value="UniProtKB-UniRule"/>
</dbReference>
<keyword evidence="4 7" id="KW-1133">Transmembrane helix</keyword>
<dbReference type="EMBL" id="FNZQ01000001">
    <property type="protein sequence ID" value="SEK28509.1"/>
    <property type="molecule type" value="Genomic_DNA"/>
</dbReference>
<dbReference type="GO" id="GO:0030091">
    <property type="term" value="P:protein repair"/>
    <property type="evidence" value="ECO:0007669"/>
    <property type="project" value="UniProtKB-UniRule"/>
</dbReference>